<comment type="similarity">
    <text evidence="1 3">Belongs to the terpene cyclase/mutase family.</text>
</comment>
<organism evidence="6 7">
    <name type="scientific">Coffea canephora</name>
    <name type="common">Robusta coffee</name>
    <dbReference type="NCBI Taxonomy" id="49390"/>
    <lineage>
        <taxon>Eukaryota</taxon>
        <taxon>Viridiplantae</taxon>
        <taxon>Streptophyta</taxon>
        <taxon>Embryophyta</taxon>
        <taxon>Tracheophyta</taxon>
        <taxon>Spermatophyta</taxon>
        <taxon>Magnoliopsida</taxon>
        <taxon>eudicotyledons</taxon>
        <taxon>Gunneridae</taxon>
        <taxon>Pentapetalae</taxon>
        <taxon>asterids</taxon>
        <taxon>lamiids</taxon>
        <taxon>Gentianales</taxon>
        <taxon>Rubiaceae</taxon>
        <taxon>Ixoroideae</taxon>
        <taxon>Gardenieae complex</taxon>
        <taxon>Bertiereae - Coffeeae clade</taxon>
        <taxon>Coffeeae</taxon>
        <taxon>Coffea</taxon>
    </lineage>
</organism>
<dbReference type="InterPro" id="IPR008930">
    <property type="entry name" value="Terpenoid_cyclase/PrenylTrfase"/>
</dbReference>
<feature type="domain" description="Squalene cyclase N-terminal" evidence="5">
    <location>
        <begin position="98"/>
        <end position="252"/>
    </location>
</feature>
<evidence type="ECO:0000256" key="2">
    <source>
        <dbReference type="ARBA" id="ARBA00022737"/>
    </source>
</evidence>
<dbReference type="PhylomeDB" id="A0A068UL42"/>
<evidence type="ECO:0000259" key="4">
    <source>
        <dbReference type="Pfam" id="PF13243"/>
    </source>
</evidence>
<evidence type="ECO:0000313" key="6">
    <source>
        <dbReference type="EMBL" id="CDP08328.1"/>
    </source>
</evidence>
<dbReference type="OMA" id="MYRHASK"/>
<dbReference type="PANTHER" id="PTHR11764:SF55">
    <property type="entry name" value="TERPENE CYCLASE_MUTASE FAMILY MEMBER"/>
    <property type="match status" value="1"/>
</dbReference>
<protein>
    <recommendedName>
        <fullName evidence="3">Terpene cyclase/mutase family member</fullName>
        <ecNumber evidence="3">5.4.99.-</ecNumber>
    </recommendedName>
</protein>
<dbReference type="InterPro" id="IPR032696">
    <property type="entry name" value="SQ_cyclase_C"/>
</dbReference>
<dbReference type="AlphaFoldDB" id="A0A068UL42"/>
<dbReference type="Proteomes" id="UP000295252">
    <property type="component" value="Chromosome X"/>
</dbReference>
<evidence type="ECO:0000259" key="5">
    <source>
        <dbReference type="Pfam" id="PF13249"/>
    </source>
</evidence>
<dbReference type="CDD" id="cd02892">
    <property type="entry name" value="SQCY_1"/>
    <property type="match status" value="1"/>
</dbReference>
<dbReference type="GO" id="GO:0042300">
    <property type="term" value="F:beta-amyrin synthase activity"/>
    <property type="evidence" value="ECO:0007669"/>
    <property type="project" value="TreeGrafter"/>
</dbReference>
<keyword evidence="3" id="KW-0413">Isomerase</keyword>
<dbReference type="GO" id="GO:0016104">
    <property type="term" value="P:triterpenoid biosynthetic process"/>
    <property type="evidence" value="ECO:0007669"/>
    <property type="project" value="InterPro"/>
</dbReference>
<evidence type="ECO:0000313" key="7">
    <source>
        <dbReference type="Proteomes" id="UP000295252"/>
    </source>
</evidence>
<evidence type="ECO:0000256" key="3">
    <source>
        <dbReference type="RuleBase" id="RU362003"/>
    </source>
</evidence>
<dbReference type="GO" id="GO:0005811">
    <property type="term" value="C:lipid droplet"/>
    <property type="evidence" value="ECO:0007669"/>
    <property type="project" value="InterPro"/>
</dbReference>
<keyword evidence="7" id="KW-1185">Reference proteome</keyword>
<evidence type="ECO:0000256" key="1">
    <source>
        <dbReference type="ARBA" id="ARBA00009755"/>
    </source>
</evidence>
<dbReference type="InterPro" id="IPR032697">
    <property type="entry name" value="SQ_cyclase_N"/>
</dbReference>
<feature type="domain" description="Squalene cyclase C-terminal" evidence="4">
    <location>
        <begin position="445"/>
        <end position="794"/>
    </location>
</feature>
<dbReference type="Gene3D" id="1.50.10.20">
    <property type="match status" value="3"/>
</dbReference>
<dbReference type="InterPro" id="IPR018333">
    <property type="entry name" value="Squalene_cyclase"/>
</dbReference>
<dbReference type="PROSITE" id="PS01074">
    <property type="entry name" value="TERPENE_SYNTHASES"/>
    <property type="match status" value="1"/>
</dbReference>
<proteinExistence type="inferred from homology"/>
<accession>A0A068UL42</accession>
<name>A0A068UL42_COFCA</name>
<dbReference type="InParanoid" id="A0A068UL42"/>
<dbReference type="PANTHER" id="PTHR11764">
    <property type="entry name" value="TERPENE CYCLASE/MUTASE FAMILY MEMBER"/>
    <property type="match status" value="1"/>
</dbReference>
<dbReference type="NCBIfam" id="TIGR01787">
    <property type="entry name" value="squalene_cyclas"/>
    <property type="match status" value="1"/>
</dbReference>
<sequence length="801" mass="91391">MWKLKVAEGHGPWLFSTNNFLGRQIWEFDPDLGTPEERAQVEKARTDYRKNRFQAKPSADILKQMQLIKENQADLSLPNIRFERVEGITGEMVTSALRKAVRFTSAVQAQDGHWPAEMSGPLFYLPPLTMLLYTSGTMNVVLSAEHKKEIMRYIYNHQNEDGGWGFHIEDHSTMFGSANNYVALRLLGENVDGPNGNALSKARNWILNHGGLTMIPSWGKMGFSLIGLYDWSGCNPIPPELFLLPSCLPIHPGTNYLYCKYLPTFSRILQVSLAAKILARSLRNLWCYLRETYMPLAYLYGRKYVGPITDLILSLRNELYNEPYDTINWNATRHSCLKDDLTSPQPFMQDTVWDILHHVGEPVLKLWPFSKLRENALRKLMAHIHYEDENSRYVNIACVQKVLHMMACWAEDPNPNSTFFKCHLARVPDYLWIAEDGMKMQSMGSQLWDTVFTTQAIVASDLVDEFGTTLKKAYQFIKESQIQENPSGNFRSMYRHPCKGAWMLADRDHGWQVSDCTAEALKASLLLSNMSIDVVGEMIEVERLYEAVDFILSLQGKTGGFTIWEPATLPKWFEFFNPTQLFQNATVEYDDYKSKKKKKNLYVECTSSVVQALVLFNNSFPMYRQKDVKASIKSATQFIEKTQNPDGSWFGFWAICYTYASWLALGALAACGKTYSNSETVQKACQFLLSKQQESGGWGESYHSCIKKEYTNFDGETSHLVQTSWALMALIHAGQAKRDPIPLHKAAMLLVNSQMDDGSFPQQEMTGASMGNCILHYAAHRNIFPLWALAEYRKNVVPYLA</sequence>
<dbReference type="Pfam" id="PF13243">
    <property type="entry name" value="SQHop_cyclase_C"/>
    <property type="match status" value="1"/>
</dbReference>
<dbReference type="Gramene" id="CDP08328">
    <property type="protein sequence ID" value="CDP08328"/>
    <property type="gene ID" value="GSCOC_T00027128001"/>
</dbReference>
<dbReference type="STRING" id="49390.A0A068UL42"/>
<reference evidence="7" key="1">
    <citation type="journal article" date="2014" name="Science">
        <title>The coffee genome provides insight into the convergent evolution of caffeine biosynthesis.</title>
        <authorList>
            <person name="Denoeud F."/>
            <person name="Carretero-Paulet L."/>
            <person name="Dereeper A."/>
            <person name="Droc G."/>
            <person name="Guyot R."/>
            <person name="Pietrella M."/>
            <person name="Zheng C."/>
            <person name="Alberti A."/>
            <person name="Anthony F."/>
            <person name="Aprea G."/>
            <person name="Aury J.M."/>
            <person name="Bento P."/>
            <person name="Bernard M."/>
            <person name="Bocs S."/>
            <person name="Campa C."/>
            <person name="Cenci A."/>
            <person name="Combes M.C."/>
            <person name="Crouzillat D."/>
            <person name="Da Silva C."/>
            <person name="Daddiego L."/>
            <person name="De Bellis F."/>
            <person name="Dussert S."/>
            <person name="Garsmeur O."/>
            <person name="Gayraud T."/>
            <person name="Guignon V."/>
            <person name="Jahn K."/>
            <person name="Jamilloux V."/>
            <person name="Joet T."/>
            <person name="Labadie K."/>
            <person name="Lan T."/>
            <person name="Leclercq J."/>
            <person name="Lepelley M."/>
            <person name="Leroy T."/>
            <person name="Li L.T."/>
            <person name="Librado P."/>
            <person name="Lopez L."/>
            <person name="Munoz A."/>
            <person name="Noel B."/>
            <person name="Pallavicini A."/>
            <person name="Perrotta G."/>
            <person name="Poncet V."/>
            <person name="Pot D."/>
            <person name="Priyono X."/>
            <person name="Rigoreau M."/>
            <person name="Rouard M."/>
            <person name="Rozas J."/>
            <person name="Tranchant-Dubreuil C."/>
            <person name="VanBuren R."/>
            <person name="Zhang Q."/>
            <person name="Andrade A.C."/>
            <person name="Argout X."/>
            <person name="Bertrand B."/>
            <person name="de Kochko A."/>
            <person name="Graziosi G."/>
            <person name="Henry R.J."/>
            <person name="Jayarama X."/>
            <person name="Ming R."/>
            <person name="Nagai C."/>
            <person name="Rounsley S."/>
            <person name="Sankoff D."/>
            <person name="Giuliano G."/>
            <person name="Albert V.A."/>
            <person name="Wincker P."/>
            <person name="Lashermes P."/>
        </authorList>
    </citation>
    <scope>NUCLEOTIDE SEQUENCE [LARGE SCALE GENOMIC DNA]</scope>
    <source>
        <strain evidence="7">cv. DH200-94</strain>
    </source>
</reference>
<dbReference type="EC" id="5.4.99.-" evidence="3"/>
<gene>
    <name evidence="6" type="ORF">GSCOC_T00027128001</name>
</gene>
<dbReference type="FunFam" id="1.50.10.20:FF:000011">
    <property type="entry name" value="Terpene cyclase/mutase family member"/>
    <property type="match status" value="1"/>
</dbReference>
<keyword evidence="2" id="KW-0677">Repeat</keyword>
<dbReference type="SUPFAM" id="SSF48239">
    <property type="entry name" value="Terpenoid cyclases/Protein prenyltransferases"/>
    <property type="match status" value="2"/>
</dbReference>
<dbReference type="Pfam" id="PF13249">
    <property type="entry name" value="SQHop_cyclase_N"/>
    <property type="match status" value="1"/>
</dbReference>
<dbReference type="EMBL" id="HG739115">
    <property type="protein sequence ID" value="CDP08328.1"/>
    <property type="molecule type" value="Genomic_DNA"/>
</dbReference>
<dbReference type="InterPro" id="IPR002365">
    <property type="entry name" value="Terpene_synthase_CS"/>
</dbReference>